<reference evidence="8" key="1">
    <citation type="submission" date="2021-03" db="EMBL/GenBank/DDBJ databases">
        <title>Leucobacter chromiisoli sp. nov., isolated from chromium-containing soil of chemical plant.</title>
        <authorList>
            <person name="Xu Z."/>
        </authorList>
    </citation>
    <scope>NUCLEOTIDE SEQUENCE</scope>
    <source>
        <strain evidence="8">S27</strain>
    </source>
</reference>
<evidence type="ECO:0000256" key="6">
    <source>
        <dbReference type="ARBA" id="ARBA00079449"/>
    </source>
</evidence>
<keyword evidence="3" id="KW-0238">DNA-binding</keyword>
<evidence type="ECO:0000256" key="2">
    <source>
        <dbReference type="ARBA" id="ARBA00023015"/>
    </source>
</evidence>
<protein>
    <recommendedName>
        <fullName evidence="5">HTH-type transcriptional regulator RipA</fullName>
    </recommendedName>
    <alternativeName>
        <fullName evidence="6">Repressor of iron proteins A</fullName>
    </alternativeName>
</protein>
<dbReference type="InterPro" id="IPR018060">
    <property type="entry name" value="HTH_AraC"/>
</dbReference>
<dbReference type="EMBL" id="JAGDYM010000014">
    <property type="protein sequence ID" value="MBO1902720.1"/>
    <property type="molecule type" value="Genomic_DNA"/>
</dbReference>
<comment type="caution">
    <text evidence="8">The sequence shown here is derived from an EMBL/GenBank/DDBJ whole genome shotgun (WGS) entry which is preliminary data.</text>
</comment>
<evidence type="ECO:0000313" key="9">
    <source>
        <dbReference type="Proteomes" id="UP000664382"/>
    </source>
</evidence>
<keyword evidence="4" id="KW-0804">Transcription</keyword>
<dbReference type="Gene3D" id="1.10.10.60">
    <property type="entry name" value="Homeodomain-like"/>
    <property type="match status" value="1"/>
</dbReference>
<accession>A0A939MM07</accession>
<dbReference type="SUPFAM" id="SSF46689">
    <property type="entry name" value="Homeodomain-like"/>
    <property type="match status" value="2"/>
</dbReference>
<sequence>MYEADEIPVDFVIAGMSERVSRDTAWPPHSHPTHELLWNERGVSTVRIDQRTWMISTSFGLWIPAGVPHSGAAPAGTWYRTSHFGIRQAPPLADRPVAVEIDPLLRLLLARLDDPRLAADSRDLTERMVLDLLSPSERQLCVQDPHSELLRPILLALEEDPADQRGLAAWAAELRVSSRTITRAFRAETGLSFGRWRTLRRAQCAARLLAAGEQVQSVAVEVGYRSVSAFGVAFQQVTGLTPGQFRGD</sequence>
<keyword evidence="9" id="KW-1185">Reference proteome</keyword>
<keyword evidence="1" id="KW-0678">Repressor</keyword>
<dbReference type="InterPro" id="IPR018062">
    <property type="entry name" value="HTH_AraC-typ_CS"/>
</dbReference>
<dbReference type="FunFam" id="1.10.10.60:FF:000132">
    <property type="entry name" value="AraC family transcriptional regulator"/>
    <property type="match status" value="1"/>
</dbReference>
<evidence type="ECO:0000259" key="7">
    <source>
        <dbReference type="PROSITE" id="PS01124"/>
    </source>
</evidence>
<name>A0A939MM07_9MICO</name>
<dbReference type="AlphaFoldDB" id="A0A939MM07"/>
<dbReference type="InterPro" id="IPR014710">
    <property type="entry name" value="RmlC-like_jellyroll"/>
</dbReference>
<proteinExistence type="predicted"/>
<evidence type="ECO:0000256" key="5">
    <source>
        <dbReference type="ARBA" id="ARBA00074140"/>
    </source>
</evidence>
<dbReference type="SMART" id="SM00342">
    <property type="entry name" value="HTH_ARAC"/>
    <property type="match status" value="1"/>
</dbReference>
<gene>
    <name evidence="8" type="ORF">J4H92_12265</name>
</gene>
<dbReference type="Pfam" id="PF12833">
    <property type="entry name" value="HTH_18"/>
    <property type="match status" value="1"/>
</dbReference>
<dbReference type="Proteomes" id="UP000664382">
    <property type="component" value="Unassembled WGS sequence"/>
</dbReference>
<dbReference type="InterPro" id="IPR020449">
    <property type="entry name" value="Tscrpt_reg_AraC-type_HTH"/>
</dbReference>
<keyword evidence="2" id="KW-0805">Transcription regulation</keyword>
<dbReference type="PROSITE" id="PS00041">
    <property type="entry name" value="HTH_ARAC_FAMILY_1"/>
    <property type="match status" value="1"/>
</dbReference>
<dbReference type="Pfam" id="PF02311">
    <property type="entry name" value="AraC_binding"/>
    <property type="match status" value="1"/>
</dbReference>
<dbReference type="InterPro" id="IPR003313">
    <property type="entry name" value="AraC-bd"/>
</dbReference>
<evidence type="ECO:0000256" key="3">
    <source>
        <dbReference type="ARBA" id="ARBA00023125"/>
    </source>
</evidence>
<dbReference type="PANTHER" id="PTHR11019:SF199">
    <property type="entry name" value="HTH-TYPE TRANSCRIPTIONAL REGULATOR NIMR"/>
    <property type="match status" value="1"/>
</dbReference>
<dbReference type="PANTHER" id="PTHR11019">
    <property type="entry name" value="HTH-TYPE TRANSCRIPTIONAL REGULATOR NIMR"/>
    <property type="match status" value="1"/>
</dbReference>
<evidence type="ECO:0000313" key="8">
    <source>
        <dbReference type="EMBL" id="MBO1902720.1"/>
    </source>
</evidence>
<dbReference type="GO" id="GO:0003700">
    <property type="term" value="F:DNA-binding transcription factor activity"/>
    <property type="evidence" value="ECO:0007669"/>
    <property type="project" value="InterPro"/>
</dbReference>
<dbReference type="PROSITE" id="PS01124">
    <property type="entry name" value="HTH_ARAC_FAMILY_2"/>
    <property type="match status" value="1"/>
</dbReference>
<dbReference type="Gene3D" id="2.60.120.10">
    <property type="entry name" value="Jelly Rolls"/>
    <property type="match status" value="1"/>
</dbReference>
<evidence type="ECO:0000256" key="4">
    <source>
        <dbReference type="ARBA" id="ARBA00023163"/>
    </source>
</evidence>
<dbReference type="GO" id="GO:0043565">
    <property type="term" value="F:sequence-specific DNA binding"/>
    <property type="evidence" value="ECO:0007669"/>
    <property type="project" value="InterPro"/>
</dbReference>
<evidence type="ECO:0000256" key="1">
    <source>
        <dbReference type="ARBA" id="ARBA00022491"/>
    </source>
</evidence>
<dbReference type="PRINTS" id="PR00032">
    <property type="entry name" value="HTHARAC"/>
</dbReference>
<dbReference type="SUPFAM" id="SSF51215">
    <property type="entry name" value="Regulatory protein AraC"/>
    <property type="match status" value="1"/>
</dbReference>
<organism evidence="8 9">
    <name type="scientific">Leucobacter weissii</name>
    <dbReference type="NCBI Taxonomy" id="1983706"/>
    <lineage>
        <taxon>Bacteria</taxon>
        <taxon>Bacillati</taxon>
        <taxon>Actinomycetota</taxon>
        <taxon>Actinomycetes</taxon>
        <taxon>Micrococcales</taxon>
        <taxon>Microbacteriaceae</taxon>
        <taxon>Leucobacter</taxon>
    </lineage>
</organism>
<dbReference type="InterPro" id="IPR037923">
    <property type="entry name" value="HTH-like"/>
</dbReference>
<feature type="domain" description="HTH araC/xylS-type" evidence="7">
    <location>
        <begin position="151"/>
        <end position="248"/>
    </location>
</feature>
<dbReference type="InterPro" id="IPR009057">
    <property type="entry name" value="Homeodomain-like_sf"/>
</dbReference>